<dbReference type="EMBL" id="JTDF01004577">
    <property type="protein sequence ID" value="KAF8566825.1"/>
    <property type="molecule type" value="Genomic_DNA"/>
</dbReference>
<comment type="caution">
    <text evidence="1">The sequence shown here is derived from an EMBL/GenBank/DDBJ whole genome shotgun (WGS) entry which is preliminary data.</text>
</comment>
<protein>
    <submittedName>
        <fullName evidence="1">Uncharacterized protein</fullName>
    </submittedName>
</protein>
<dbReference type="Proteomes" id="UP000699462">
    <property type="component" value="Unassembled WGS sequence"/>
</dbReference>
<accession>A0A8T0DG65</accession>
<organism evidence="1 2">
    <name type="scientific">Paragonimus westermani</name>
    <dbReference type="NCBI Taxonomy" id="34504"/>
    <lineage>
        <taxon>Eukaryota</taxon>
        <taxon>Metazoa</taxon>
        <taxon>Spiralia</taxon>
        <taxon>Lophotrochozoa</taxon>
        <taxon>Platyhelminthes</taxon>
        <taxon>Trematoda</taxon>
        <taxon>Digenea</taxon>
        <taxon>Plagiorchiida</taxon>
        <taxon>Troglotremata</taxon>
        <taxon>Troglotrematidae</taxon>
        <taxon>Paragonimus</taxon>
    </lineage>
</organism>
<dbReference type="AlphaFoldDB" id="A0A8T0DG65"/>
<gene>
    <name evidence="1" type="ORF">P879_07715</name>
</gene>
<sequence length="137" mass="15471">MQLSVPFFVGFGFAVNAKRKNFPCFTKLPGLHGSHFEITPNDLRSLIPNTAPRYSALPQSLPQRPDPPYDPFTHKQEVVHHLVRTDHPTNVRPRRLLSASLEAAKAEFSHTLQLGAIRLSNSGWPSKLRKFTKYLGD</sequence>
<evidence type="ECO:0000313" key="1">
    <source>
        <dbReference type="EMBL" id="KAF8566825.1"/>
    </source>
</evidence>
<name>A0A8T0DG65_9TREM</name>
<keyword evidence="2" id="KW-1185">Reference proteome</keyword>
<proteinExistence type="predicted"/>
<reference evidence="1 2" key="1">
    <citation type="submission" date="2019-07" db="EMBL/GenBank/DDBJ databases">
        <title>Annotation for the trematode Paragonimus westermani.</title>
        <authorList>
            <person name="Choi Y.-J."/>
        </authorList>
    </citation>
    <scope>NUCLEOTIDE SEQUENCE [LARGE SCALE GENOMIC DNA]</scope>
    <source>
        <strain evidence="1">180907_Pwestermani</strain>
    </source>
</reference>
<evidence type="ECO:0000313" key="2">
    <source>
        <dbReference type="Proteomes" id="UP000699462"/>
    </source>
</evidence>